<dbReference type="RefSeq" id="WP_196954830.1">
    <property type="nucleotide sequence ID" value="NZ_JADWYK010000004.1"/>
</dbReference>
<evidence type="ECO:0000313" key="3">
    <source>
        <dbReference type="Proteomes" id="UP000601099"/>
    </source>
</evidence>
<dbReference type="Proteomes" id="UP000601099">
    <property type="component" value="Unassembled WGS sequence"/>
</dbReference>
<name>A0ABS0L126_9BACT</name>
<feature type="transmembrane region" description="Helical" evidence="1">
    <location>
        <begin position="6"/>
        <end position="23"/>
    </location>
</feature>
<keyword evidence="1" id="KW-0472">Membrane</keyword>
<keyword evidence="1" id="KW-0812">Transmembrane</keyword>
<protein>
    <submittedName>
        <fullName evidence="2">DUF3592 domain-containing protein</fullName>
    </submittedName>
</protein>
<keyword evidence="1" id="KW-1133">Transmembrane helix</keyword>
<accession>A0ABS0L126</accession>
<gene>
    <name evidence="2" type="ORF">I5L79_09705</name>
</gene>
<organism evidence="2 3">
    <name type="scientific">Hymenobacter guriensis</name>
    <dbReference type="NCBI Taxonomy" id="2793065"/>
    <lineage>
        <taxon>Bacteria</taxon>
        <taxon>Pseudomonadati</taxon>
        <taxon>Bacteroidota</taxon>
        <taxon>Cytophagia</taxon>
        <taxon>Cytophagales</taxon>
        <taxon>Hymenobacteraceae</taxon>
        <taxon>Hymenobacter</taxon>
    </lineage>
</organism>
<keyword evidence="3" id="KW-1185">Reference proteome</keyword>
<comment type="caution">
    <text evidence="2">The sequence shown here is derived from an EMBL/GenBank/DDBJ whole genome shotgun (WGS) entry which is preliminary data.</text>
</comment>
<dbReference type="EMBL" id="JADWYK010000004">
    <property type="protein sequence ID" value="MBG8553822.1"/>
    <property type="molecule type" value="Genomic_DNA"/>
</dbReference>
<reference evidence="2 3" key="1">
    <citation type="submission" date="2020-11" db="EMBL/GenBank/DDBJ databases">
        <title>Hymenobacter sp.</title>
        <authorList>
            <person name="Kim M.K."/>
        </authorList>
    </citation>
    <scope>NUCLEOTIDE SEQUENCE [LARGE SCALE GENOMIC DNA]</scope>
    <source>
        <strain evidence="2 3">BT594</strain>
    </source>
</reference>
<proteinExistence type="predicted"/>
<sequence>MPTNHPLMATASIGIIGFGFSFLRDEWQHRYLRRHGLNATATILSSEIINQNSKGGPTTRLQVQYTDAAGLQQEAVLHKKNVTDQYGYDPGDELQLRFSPEDSAVCELEETLFAPWWERPVVTAISFVALGCYLLWENLRTWP</sequence>
<evidence type="ECO:0000313" key="2">
    <source>
        <dbReference type="EMBL" id="MBG8553822.1"/>
    </source>
</evidence>
<evidence type="ECO:0000256" key="1">
    <source>
        <dbReference type="SAM" id="Phobius"/>
    </source>
</evidence>